<dbReference type="EMBL" id="JACBZD010000001">
    <property type="protein sequence ID" value="NYI05062.1"/>
    <property type="molecule type" value="Genomic_DNA"/>
</dbReference>
<evidence type="ECO:0000256" key="3">
    <source>
        <dbReference type="ARBA" id="ARBA00035643"/>
    </source>
</evidence>
<keyword evidence="1" id="KW-0304">Gas vesicle</keyword>
<evidence type="ECO:0000256" key="1">
    <source>
        <dbReference type="ARBA" id="ARBA00022987"/>
    </source>
</evidence>
<evidence type="ECO:0008006" key="6">
    <source>
        <dbReference type="Google" id="ProtNLM"/>
    </source>
</evidence>
<dbReference type="PANTHER" id="PTHR36852:SF1">
    <property type="entry name" value="PROTEIN GVPL 2"/>
    <property type="match status" value="1"/>
</dbReference>
<name>A0A853A3H3_9ACTN</name>
<proteinExistence type="inferred from homology"/>
<evidence type="ECO:0000313" key="4">
    <source>
        <dbReference type="EMBL" id="NYI05062.1"/>
    </source>
</evidence>
<protein>
    <recommendedName>
        <fullName evidence="6">Gas vesicle protein</fullName>
    </recommendedName>
</protein>
<dbReference type="PANTHER" id="PTHR36852">
    <property type="entry name" value="PROTEIN GVPL 2"/>
    <property type="match status" value="1"/>
</dbReference>
<comment type="caution">
    <text evidence="4">The sequence shown here is derived from an EMBL/GenBank/DDBJ whole genome shotgun (WGS) entry which is preliminary data.</text>
</comment>
<comment type="similarity">
    <text evidence="3">Belongs to the gas vesicle GvpF/GvpL family.</text>
</comment>
<dbReference type="Proteomes" id="UP000567795">
    <property type="component" value="Unassembled WGS sequence"/>
</dbReference>
<sequence length="236" mass="26338">MAVYVYAVTDASHPLRLDGLPGVGDPPGELRTVRGGPLAAVVSDAPGELRPKRRDLVAHQDVQERLIADGTALPLRFGLVAPDDAAVKAELTERAEHYQQRLRELRGRVEFNLKVGREEESLLREILLDTPRARELNDAIRAGQDTQETRMALGELVAQEVQARQEAFARDVVDALRPVAHREFVSPAKDDLVNASFLVDHDRAEEFAAAERKLADQYGEDYRFRLRGPLPPYSFV</sequence>
<organism evidence="4 5">
    <name type="scientific">Allostreptomyces psammosilenae</name>
    <dbReference type="NCBI Taxonomy" id="1892865"/>
    <lineage>
        <taxon>Bacteria</taxon>
        <taxon>Bacillati</taxon>
        <taxon>Actinomycetota</taxon>
        <taxon>Actinomycetes</taxon>
        <taxon>Kitasatosporales</taxon>
        <taxon>Streptomycetaceae</taxon>
        <taxon>Allostreptomyces</taxon>
    </lineage>
</organism>
<comment type="subcellular location">
    <subcellularLocation>
        <location evidence="2">Gas vesicle</location>
    </subcellularLocation>
</comment>
<dbReference type="GO" id="GO:0031412">
    <property type="term" value="P:gas vesicle organization"/>
    <property type="evidence" value="ECO:0007669"/>
    <property type="project" value="InterPro"/>
</dbReference>
<gene>
    <name evidence="4" type="ORF">FHU37_002005</name>
</gene>
<evidence type="ECO:0000256" key="2">
    <source>
        <dbReference type="ARBA" id="ARBA00035108"/>
    </source>
</evidence>
<dbReference type="GO" id="GO:0031411">
    <property type="term" value="C:gas vesicle"/>
    <property type="evidence" value="ECO:0007669"/>
    <property type="project" value="UniProtKB-SubCell"/>
</dbReference>
<reference evidence="4 5" key="1">
    <citation type="submission" date="2020-07" db="EMBL/GenBank/DDBJ databases">
        <title>Sequencing the genomes of 1000 actinobacteria strains.</title>
        <authorList>
            <person name="Klenk H.-P."/>
        </authorList>
    </citation>
    <scope>NUCLEOTIDE SEQUENCE [LARGE SCALE GENOMIC DNA]</scope>
    <source>
        <strain evidence="4 5">DSM 42178</strain>
    </source>
</reference>
<keyword evidence="5" id="KW-1185">Reference proteome</keyword>
<dbReference type="InterPro" id="IPR009430">
    <property type="entry name" value="GvpL/GvpF"/>
</dbReference>
<dbReference type="Pfam" id="PF06386">
    <property type="entry name" value="GvpL_GvpF"/>
    <property type="match status" value="1"/>
</dbReference>
<evidence type="ECO:0000313" key="5">
    <source>
        <dbReference type="Proteomes" id="UP000567795"/>
    </source>
</evidence>
<accession>A0A853A3H3</accession>
<dbReference type="AlphaFoldDB" id="A0A853A3H3"/>
<dbReference type="RefSeq" id="WP_179813871.1">
    <property type="nucleotide sequence ID" value="NZ_JACBZD010000001.1"/>
</dbReference>